<keyword evidence="4" id="KW-1185">Reference proteome</keyword>
<dbReference type="InterPro" id="IPR005064">
    <property type="entry name" value="BUG"/>
</dbReference>
<name>A0ABS4G029_9CLOT</name>
<dbReference type="PANTHER" id="PTHR42928">
    <property type="entry name" value="TRICARBOXYLATE-BINDING PROTEIN"/>
    <property type="match status" value="1"/>
</dbReference>
<feature type="signal peptide" evidence="2">
    <location>
        <begin position="1"/>
        <end position="21"/>
    </location>
</feature>
<gene>
    <name evidence="3" type="ORF">J2Z34_000384</name>
</gene>
<keyword evidence="3" id="KW-0675">Receptor</keyword>
<dbReference type="Gene3D" id="3.40.190.150">
    <property type="entry name" value="Bordetella uptake gene, domain 1"/>
    <property type="match status" value="1"/>
</dbReference>
<dbReference type="Gene3D" id="3.40.190.10">
    <property type="entry name" value="Periplasmic binding protein-like II"/>
    <property type="match status" value="1"/>
</dbReference>
<feature type="chain" id="PRO_5047408332" evidence="2">
    <location>
        <begin position="22"/>
        <end position="331"/>
    </location>
</feature>
<dbReference type="Proteomes" id="UP001519271">
    <property type="component" value="Unassembled WGS sequence"/>
</dbReference>
<dbReference type="PIRSF" id="PIRSF017082">
    <property type="entry name" value="YflP"/>
    <property type="match status" value="1"/>
</dbReference>
<dbReference type="EMBL" id="JAGGKC010000002">
    <property type="protein sequence ID" value="MBP1917913.1"/>
    <property type="molecule type" value="Genomic_DNA"/>
</dbReference>
<keyword evidence="2" id="KW-0732">Signal</keyword>
<dbReference type="CDD" id="cd07012">
    <property type="entry name" value="PBP2_Bug_TTT"/>
    <property type="match status" value="1"/>
</dbReference>
<dbReference type="InterPro" id="IPR042100">
    <property type="entry name" value="Bug_dom1"/>
</dbReference>
<reference evidence="3 4" key="1">
    <citation type="submission" date="2021-03" db="EMBL/GenBank/DDBJ databases">
        <title>Genomic Encyclopedia of Type Strains, Phase IV (KMG-IV): sequencing the most valuable type-strain genomes for metagenomic binning, comparative biology and taxonomic classification.</title>
        <authorList>
            <person name="Goeker M."/>
        </authorList>
    </citation>
    <scope>NUCLEOTIDE SEQUENCE [LARGE SCALE GENOMIC DNA]</scope>
    <source>
        <strain evidence="3 4">DSM 6139</strain>
    </source>
</reference>
<comment type="caution">
    <text evidence="3">The sequence shown here is derived from an EMBL/GenBank/DDBJ whole genome shotgun (WGS) entry which is preliminary data.</text>
</comment>
<dbReference type="SUPFAM" id="SSF53850">
    <property type="entry name" value="Periplasmic binding protein-like II"/>
    <property type="match status" value="1"/>
</dbReference>
<dbReference type="RefSeq" id="WP_209458161.1">
    <property type="nucleotide sequence ID" value="NZ_JAGGKC010000002.1"/>
</dbReference>
<dbReference type="PANTHER" id="PTHR42928:SF5">
    <property type="entry name" value="BLR1237 PROTEIN"/>
    <property type="match status" value="1"/>
</dbReference>
<evidence type="ECO:0000256" key="1">
    <source>
        <dbReference type="ARBA" id="ARBA00006987"/>
    </source>
</evidence>
<accession>A0ABS4G029</accession>
<protein>
    <submittedName>
        <fullName evidence="3">Tripartite-type tricarboxylate transporter receptor subunit TctC</fullName>
    </submittedName>
</protein>
<comment type="similarity">
    <text evidence="1">Belongs to the UPF0065 (bug) family.</text>
</comment>
<evidence type="ECO:0000256" key="2">
    <source>
        <dbReference type="SAM" id="SignalP"/>
    </source>
</evidence>
<organism evidence="3 4">
    <name type="scientific">Youngiibacter multivorans</name>
    <dbReference type="NCBI Taxonomy" id="937251"/>
    <lineage>
        <taxon>Bacteria</taxon>
        <taxon>Bacillati</taxon>
        <taxon>Bacillota</taxon>
        <taxon>Clostridia</taxon>
        <taxon>Eubacteriales</taxon>
        <taxon>Clostridiaceae</taxon>
        <taxon>Youngiibacter</taxon>
    </lineage>
</organism>
<proteinExistence type="inferred from homology"/>
<dbReference type="PROSITE" id="PS51257">
    <property type="entry name" value="PROKAR_LIPOPROTEIN"/>
    <property type="match status" value="1"/>
</dbReference>
<dbReference type="Pfam" id="PF03401">
    <property type="entry name" value="TctC"/>
    <property type="match status" value="1"/>
</dbReference>
<evidence type="ECO:0000313" key="4">
    <source>
        <dbReference type="Proteomes" id="UP001519271"/>
    </source>
</evidence>
<sequence>MKKILALTMAAVMAVTVGCSSGTKDTTTNTTAAAFPGNKVVNLIVPYSAGGSSDVGARVLQPYLEKALGTTVNVVNLPGASGWVGWEKLLSEKADGYNVSMVNLPTIFSGYLDKSLGRSKSIADFQMLANHVSDFSVLAINKDEKRFTDLKSFVEYAKTNEVTISTSGAGTDDDILLNKIKAAMDLKITAVPMSGASEAFAAALGGHVDAFAGNVGDVLTPMANKEIITIAVFSDERSDLIPEVPTWNESGLGKEVTNSSDRGFGVKAGTPEEVVAALAKAFEAAITDADQVKKMSELGLEVNFMNSKDAATYVVDQEKIMIDMAETMGWK</sequence>
<evidence type="ECO:0000313" key="3">
    <source>
        <dbReference type="EMBL" id="MBP1917913.1"/>
    </source>
</evidence>